<dbReference type="Proteomes" id="UP000299102">
    <property type="component" value="Unassembled WGS sequence"/>
</dbReference>
<evidence type="ECO:0000313" key="3">
    <source>
        <dbReference type="Proteomes" id="UP000299102"/>
    </source>
</evidence>
<dbReference type="AlphaFoldDB" id="A0A4C1SR80"/>
<dbReference type="EMBL" id="BGZK01000014">
    <property type="protein sequence ID" value="GBP04495.1"/>
    <property type="molecule type" value="Genomic_DNA"/>
</dbReference>
<accession>A0A4C1SR80</accession>
<name>A0A4C1SR80_EUMVA</name>
<evidence type="ECO:0000259" key="1">
    <source>
        <dbReference type="Pfam" id="PF17921"/>
    </source>
</evidence>
<organism evidence="2 3">
    <name type="scientific">Eumeta variegata</name>
    <name type="common">Bagworm moth</name>
    <name type="synonym">Eumeta japonica</name>
    <dbReference type="NCBI Taxonomy" id="151549"/>
    <lineage>
        <taxon>Eukaryota</taxon>
        <taxon>Metazoa</taxon>
        <taxon>Ecdysozoa</taxon>
        <taxon>Arthropoda</taxon>
        <taxon>Hexapoda</taxon>
        <taxon>Insecta</taxon>
        <taxon>Pterygota</taxon>
        <taxon>Neoptera</taxon>
        <taxon>Endopterygota</taxon>
        <taxon>Lepidoptera</taxon>
        <taxon>Glossata</taxon>
        <taxon>Ditrysia</taxon>
        <taxon>Tineoidea</taxon>
        <taxon>Psychidae</taxon>
        <taxon>Oiketicinae</taxon>
        <taxon>Eumeta</taxon>
    </lineage>
</organism>
<protein>
    <recommendedName>
        <fullName evidence="1">Integrase zinc-binding domain-containing protein</fullName>
    </recommendedName>
</protein>
<dbReference type="InterPro" id="IPR041588">
    <property type="entry name" value="Integrase_H2C2"/>
</dbReference>
<dbReference type="Pfam" id="PF17921">
    <property type="entry name" value="Integrase_H2C2"/>
    <property type="match status" value="1"/>
</dbReference>
<reference evidence="2 3" key="1">
    <citation type="journal article" date="2019" name="Commun. Biol.">
        <title>The bagworm genome reveals a unique fibroin gene that provides high tensile strength.</title>
        <authorList>
            <person name="Kono N."/>
            <person name="Nakamura H."/>
            <person name="Ohtoshi R."/>
            <person name="Tomita M."/>
            <person name="Numata K."/>
            <person name="Arakawa K."/>
        </authorList>
    </citation>
    <scope>NUCLEOTIDE SEQUENCE [LARGE SCALE GENOMIC DNA]</scope>
</reference>
<dbReference type="Gene3D" id="1.10.340.70">
    <property type="match status" value="1"/>
</dbReference>
<keyword evidence="3" id="KW-1185">Reference proteome</keyword>
<evidence type="ECO:0000313" key="2">
    <source>
        <dbReference type="EMBL" id="GBP04495.1"/>
    </source>
</evidence>
<gene>
    <name evidence="2" type="ORF">EVAR_3873_1</name>
</gene>
<comment type="caution">
    <text evidence="2">The sequence shown here is derived from an EMBL/GenBank/DDBJ whole genome shotgun (WGS) entry which is preliminary data.</text>
</comment>
<proteinExistence type="predicted"/>
<feature type="domain" description="Integrase zinc-binding" evidence="1">
    <location>
        <begin position="23"/>
        <end position="64"/>
    </location>
</feature>
<sequence>MQGEREVKEMHPVSKGVNDEPWLRGHFGLTKTLGKLSKKYFGKNAEKEVEKYVGSCCACLERKKVGDQARLQPAIVQGLSEKIRIDVVDPLEDPCAVGCRAYTIICCEVYVQKQMLTLVRFFLGWDDVVTRSNCVWSGWRVIQPASVPSTVIVRELGLLLMPYIHTIIRDQLHKREMTGAAKGDAVSKARVCGMFIPFGAMCEKSRRYAAKVAIGRLAPVEPPENTRDVPENSGAIRANVSLGRSEDRSSARVTSMRYNLDQKNPGSFDATRPKRLISILQAHIKHQLTSRGRRGALNVGRCVRTSAGGDVPEGQFLAHSSSRTDHLSLDRLVTIFK</sequence>